<protein>
    <submittedName>
        <fullName evidence="1">Uncharacterized protein</fullName>
    </submittedName>
</protein>
<keyword evidence="3" id="KW-1185">Reference proteome</keyword>
<sequence length="169" mass="19276">MRSMFSLFNRSSAASITDFTITDIWVKDEALLAVLSQLPSLSRLAVGDVTSHCQDEQSTGTSDILSCFFLRSLSCPIHVDSSSPVHVPNLIELYIAFGYTLNARRCHAFLDMIESRVYRYTDSETIARLRYVRVKLIAQNMDADTLERLDRLRGEELMIDIDFVNTREE</sequence>
<evidence type="ECO:0000313" key="1">
    <source>
        <dbReference type="EMBL" id="THU80692.1"/>
    </source>
</evidence>
<gene>
    <name evidence="2" type="ORF">K435DRAFT_871857</name>
    <name evidence="1" type="ORF">K435DRAFT_874135</name>
</gene>
<accession>A0A4S8KXG1</accession>
<dbReference type="AlphaFoldDB" id="A0A4S8KXG1"/>
<dbReference type="Proteomes" id="UP000297245">
    <property type="component" value="Unassembled WGS sequence"/>
</dbReference>
<dbReference type="EMBL" id="ML179881">
    <property type="protein sequence ID" value="THU80692.1"/>
    <property type="molecule type" value="Genomic_DNA"/>
</dbReference>
<organism evidence="1 3">
    <name type="scientific">Dendrothele bispora (strain CBS 962.96)</name>
    <dbReference type="NCBI Taxonomy" id="1314807"/>
    <lineage>
        <taxon>Eukaryota</taxon>
        <taxon>Fungi</taxon>
        <taxon>Dikarya</taxon>
        <taxon>Basidiomycota</taxon>
        <taxon>Agaricomycotina</taxon>
        <taxon>Agaricomycetes</taxon>
        <taxon>Agaricomycetidae</taxon>
        <taxon>Agaricales</taxon>
        <taxon>Agaricales incertae sedis</taxon>
        <taxon>Dendrothele</taxon>
    </lineage>
</organism>
<evidence type="ECO:0000313" key="3">
    <source>
        <dbReference type="Proteomes" id="UP000297245"/>
    </source>
</evidence>
<dbReference type="EMBL" id="ML179700">
    <property type="protein sequence ID" value="THU82911.1"/>
    <property type="molecule type" value="Genomic_DNA"/>
</dbReference>
<reference evidence="1 3" key="1">
    <citation type="journal article" date="2019" name="Nat. Ecol. Evol.">
        <title>Megaphylogeny resolves global patterns of mushroom evolution.</title>
        <authorList>
            <person name="Varga T."/>
            <person name="Krizsan K."/>
            <person name="Foldi C."/>
            <person name="Dima B."/>
            <person name="Sanchez-Garcia M."/>
            <person name="Sanchez-Ramirez S."/>
            <person name="Szollosi G.J."/>
            <person name="Szarkandi J.G."/>
            <person name="Papp V."/>
            <person name="Albert L."/>
            <person name="Andreopoulos W."/>
            <person name="Angelini C."/>
            <person name="Antonin V."/>
            <person name="Barry K.W."/>
            <person name="Bougher N.L."/>
            <person name="Buchanan P."/>
            <person name="Buyck B."/>
            <person name="Bense V."/>
            <person name="Catcheside P."/>
            <person name="Chovatia M."/>
            <person name="Cooper J."/>
            <person name="Damon W."/>
            <person name="Desjardin D."/>
            <person name="Finy P."/>
            <person name="Geml J."/>
            <person name="Haridas S."/>
            <person name="Hughes K."/>
            <person name="Justo A."/>
            <person name="Karasinski D."/>
            <person name="Kautmanova I."/>
            <person name="Kiss B."/>
            <person name="Kocsube S."/>
            <person name="Kotiranta H."/>
            <person name="LaButti K.M."/>
            <person name="Lechner B.E."/>
            <person name="Liimatainen K."/>
            <person name="Lipzen A."/>
            <person name="Lukacs Z."/>
            <person name="Mihaltcheva S."/>
            <person name="Morgado L.N."/>
            <person name="Niskanen T."/>
            <person name="Noordeloos M.E."/>
            <person name="Ohm R.A."/>
            <person name="Ortiz-Santana B."/>
            <person name="Ovrebo C."/>
            <person name="Racz N."/>
            <person name="Riley R."/>
            <person name="Savchenko A."/>
            <person name="Shiryaev A."/>
            <person name="Soop K."/>
            <person name="Spirin V."/>
            <person name="Szebenyi C."/>
            <person name="Tomsovsky M."/>
            <person name="Tulloss R.E."/>
            <person name="Uehling J."/>
            <person name="Grigoriev I.V."/>
            <person name="Vagvolgyi C."/>
            <person name="Papp T."/>
            <person name="Martin F.M."/>
            <person name="Miettinen O."/>
            <person name="Hibbett D.S."/>
            <person name="Nagy L.G."/>
        </authorList>
    </citation>
    <scope>NUCLEOTIDE SEQUENCE [LARGE SCALE GENOMIC DNA]</scope>
    <source>
        <strain evidence="1 3">CBS 962.96</strain>
    </source>
</reference>
<evidence type="ECO:0000313" key="2">
    <source>
        <dbReference type="EMBL" id="THU82911.1"/>
    </source>
</evidence>
<proteinExistence type="predicted"/>
<name>A0A4S8KXG1_DENBC</name>